<dbReference type="AlphaFoldDB" id="A0AAV7G8B1"/>
<evidence type="ECO:0000256" key="1">
    <source>
        <dbReference type="SAM" id="MobiDB-lite"/>
    </source>
</evidence>
<feature type="compositionally biased region" description="Gly residues" evidence="1">
    <location>
        <begin position="41"/>
        <end position="53"/>
    </location>
</feature>
<comment type="caution">
    <text evidence="2">The sequence shown here is derived from an EMBL/GenBank/DDBJ whole genome shotgun (WGS) entry which is preliminary data.</text>
</comment>
<dbReference type="SUPFAM" id="SSF54001">
    <property type="entry name" value="Cysteine proteinases"/>
    <property type="match status" value="1"/>
</dbReference>
<organism evidence="2 3">
    <name type="scientific">Dendrobium chrysotoxum</name>
    <name type="common">Orchid</name>
    <dbReference type="NCBI Taxonomy" id="161865"/>
    <lineage>
        <taxon>Eukaryota</taxon>
        <taxon>Viridiplantae</taxon>
        <taxon>Streptophyta</taxon>
        <taxon>Embryophyta</taxon>
        <taxon>Tracheophyta</taxon>
        <taxon>Spermatophyta</taxon>
        <taxon>Magnoliopsida</taxon>
        <taxon>Liliopsida</taxon>
        <taxon>Asparagales</taxon>
        <taxon>Orchidaceae</taxon>
        <taxon>Epidendroideae</taxon>
        <taxon>Malaxideae</taxon>
        <taxon>Dendrobiinae</taxon>
        <taxon>Dendrobium</taxon>
    </lineage>
</organism>
<dbReference type="Proteomes" id="UP000775213">
    <property type="component" value="Unassembled WGS sequence"/>
</dbReference>
<feature type="region of interest" description="Disordered" evidence="1">
    <location>
        <begin position="1"/>
        <end position="85"/>
    </location>
</feature>
<reference evidence="2 3" key="1">
    <citation type="journal article" date="2021" name="Hortic Res">
        <title>Chromosome-scale assembly of the Dendrobium chrysotoxum genome enhances the understanding of orchid evolution.</title>
        <authorList>
            <person name="Zhang Y."/>
            <person name="Zhang G.Q."/>
            <person name="Zhang D."/>
            <person name="Liu X.D."/>
            <person name="Xu X.Y."/>
            <person name="Sun W.H."/>
            <person name="Yu X."/>
            <person name="Zhu X."/>
            <person name="Wang Z.W."/>
            <person name="Zhao X."/>
            <person name="Zhong W.Y."/>
            <person name="Chen H."/>
            <person name="Yin W.L."/>
            <person name="Huang T."/>
            <person name="Niu S.C."/>
            <person name="Liu Z.J."/>
        </authorList>
    </citation>
    <scope>NUCLEOTIDE SEQUENCE [LARGE SCALE GENOMIC DNA]</scope>
    <source>
        <strain evidence="2">Lindl</strain>
    </source>
</reference>
<keyword evidence="3" id="KW-1185">Reference proteome</keyword>
<gene>
    <name evidence="2" type="ORF">IEQ34_019299</name>
</gene>
<dbReference type="InterPro" id="IPR038765">
    <property type="entry name" value="Papain-like_cys_pep_sf"/>
</dbReference>
<protein>
    <recommendedName>
        <fullName evidence="4">Ubiquitin-like protease family profile domain-containing protein</fullName>
    </recommendedName>
</protein>
<evidence type="ECO:0000313" key="3">
    <source>
        <dbReference type="Proteomes" id="UP000775213"/>
    </source>
</evidence>
<dbReference type="EMBL" id="JAGFBR010000017">
    <property type="protein sequence ID" value="KAH0452000.1"/>
    <property type="molecule type" value="Genomic_DNA"/>
</dbReference>
<accession>A0AAV7G8B1</accession>
<dbReference type="Gene3D" id="3.40.395.10">
    <property type="entry name" value="Adenoviral Proteinase, Chain A"/>
    <property type="match status" value="1"/>
</dbReference>
<evidence type="ECO:0000313" key="2">
    <source>
        <dbReference type="EMBL" id="KAH0452000.1"/>
    </source>
</evidence>
<name>A0AAV7G8B1_DENCH</name>
<feature type="compositionally biased region" description="Low complexity" evidence="1">
    <location>
        <begin position="66"/>
        <end position="75"/>
    </location>
</feature>
<evidence type="ECO:0008006" key="4">
    <source>
        <dbReference type="Google" id="ProtNLM"/>
    </source>
</evidence>
<feature type="compositionally biased region" description="Low complexity" evidence="1">
    <location>
        <begin position="15"/>
        <end position="40"/>
    </location>
</feature>
<proteinExistence type="predicted"/>
<sequence>MWKSGGGRRQVEPKSGGSRRLGRSLAASRAEVRWWSAAGWKSGGGRRPGGGPTKVGLKSDGGRRPGGSPAAGRGPTKVELTSSGGWWPGRSPAAIGGRAVVRRRSGLSSAAWRWSDEGRAKVRRRSAAGWKSGSSRRLKLSPIFNLRDDPIFTSGNIVITRADIDQLVTNDYLDNKHVDAFALLLSEKKKLITNKFQPYLYISPMHRPANLFVQHINEKSVKVSNLLILPIIYNKHWTLLINGIYDDIKENFESTITT</sequence>